<evidence type="ECO:0000256" key="3">
    <source>
        <dbReference type="ARBA" id="ARBA00033119"/>
    </source>
</evidence>
<evidence type="ECO:0000313" key="8">
    <source>
        <dbReference type="Ensembl" id="ENSPCEP00000010679.1"/>
    </source>
</evidence>
<evidence type="ECO:0000259" key="7">
    <source>
        <dbReference type="Pfam" id="PF16884"/>
    </source>
</evidence>
<dbReference type="SUPFAM" id="SSF50129">
    <property type="entry name" value="GroES-like"/>
    <property type="match status" value="1"/>
</dbReference>
<dbReference type="AlphaFoldDB" id="A0A8C8RWL0"/>
<keyword evidence="9" id="KW-1185">Reference proteome</keyword>
<dbReference type="EC" id="1.3.1.48" evidence="2"/>
<dbReference type="Ensembl" id="ENSPCET00000011036.1">
    <property type="protein sequence ID" value="ENSPCEP00000010679.1"/>
    <property type="gene ID" value="ENSPCEG00000008462.1"/>
</dbReference>
<feature type="domain" description="Oxidoreductase N-terminal" evidence="7">
    <location>
        <begin position="21"/>
        <end position="58"/>
    </location>
</feature>
<comment type="catalytic activity">
    <reaction evidence="4">
        <text>13,14-dihydro-15-oxo-prostaglandin F1alpha + NADP(+) = 15-oxoprostaglandin F1alpha + NADPH + H(+)</text>
        <dbReference type="Rhea" id="RHEA:50592"/>
        <dbReference type="ChEBI" id="CHEBI:15378"/>
        <dbReference type="ChEBI" id="CHEBI:57783"/>
        <dbReference type="ChEBI" id="CHEBI:58349"/>
        <dbReference type="ChEBI" id="CHEBI:79072"/>
        <dbReference type="ChEBI" id="CHEBI:133411"/>
    </reaction>
    <physiologicalReaction direction="right-to-left" evidence="4">
        <dbReference type="Rhea" id="RHEA:50594"/>
    </physiologicalReaction>
</comment>
<accession>A0A8C8RWL0</accession>
<protein>
    <recommendedName>
        <fullName evidence="3">15-oxoprostaglandin 13-reductase</fullName>
        <ecNumber evidence="2">1.3.1.48</ecNumber>
    </recommendedName>
    <alternativeName>
        <fullName evidence="3">15-oxoprostaglandin 13-reductase</fullName>
    </alternativeName>
</protein>
<comment type="similarity">
    <text evidence="1">Belongs to the NADP-dependent oxidoreductase L4BD family.</text>
</comment>
<evidence type="ECO:0000256" key="4">
    <source>
        <dbReference type="ARBA" id="ARBA00047878"/>
    </source>
</evidence>
<comment type="catalytic activity">
    <reaction evidence="6">
        <text>13,14-dihydro-15-oxo-prostaglandin E1 + NADP(+) = 15-oxoprostaglandin E1 + NADPH + H(+)</text>
        <dbReference type="Rhea" id="RHEA:50584"/>
        <dbReference type="ChEBI" id="CHEBI:15378"/>
        <dbReference type="ChEBI" id="CHEBI:57401"/>
        <dbReference type="ChEBI" id="CHEBI:57783"/>
        <dbReference type="ChEBI" id="CHEBI:58349"/>
        <dbReference type="ChEBI" id="CHEBI:133408"/>
    </reaction>
    <physiologicalReaction direction="right-to-left" evidence="6">
        <dbReference type="Rhea" id="RHEA:50586"/>
    </physiologicalReaction>
</comment>
<name>A0A8C8RWL0_9SAUR</name>
<dbReference type="GO" id="GO:0047522">
    <property type="term" value="F:15-oxoprostaglandin 13-reductase [NAD(P)+] activity"/>
    <property type="evidence" value="ECO:0007669"/>
    <property type="project" value="UniProtKB-EC"/>
</dbReference>
<dbReference type="Proteomes" id="UP000694393">
    <property type="component" value="Unplaced"/>
</dbReference>
<organism evidence="8 9">
    <name type="scientific">Pelusios castaneus</name>
    <name type="common">West African mud turtle</name>
    <dbReference type="NCBI Taxonomy" id="367368"/>
    <lineage>
        <taxon>Eukaryota</taxon>
        <taxon>Metazoa</taxon>
        <taxon>Chordata</taxon>
        <taxon>Craniata</taxon>
        <taxon>Vertebrata</taxon>
        <taxon>Euteleostomi</taxon>
        <taxon>Archelosauria</taxon>
        <taxon>Testudinata</taxon>
        <taxon>Testudines</taxon>
        <taxon>Pleurodira</taxon>
        <taxon>Pelomedusidae</taxon>
        <taxon>Pelusios</taxon>
    </lineage>
</organism>
<evidence type="ECO:0000313" key="9">
    <source>
        <dbReference type="Proteomes" id="UP000694393"/>
    </source>
</evidence>
<comment type="catalytic activity">
    <reaction evidence="5">
        <text>13,14-dihydro-15-oxo-PGF2alpha + NADP(+) = 15-oxoprostaglandin F2alpha + NADPH + H(+)</text>
        <dbReference type="Rhea" id="RHEA:50588"/>
        <dbReference type="ChEBI" id="CHEBI:15378"/>
        <dbReference type="ChEBI" id="CHEBI:57783"/>
        <dbReference type="ChEBI" id="CHEBI:58349"/>
        <dbReference type="ChEBI" id="CHEBI:133374"/>
        <dbReference type="ChEBI" id="CHEBI:133409"/>
    </reaction>
    <physiologicalReaction direction="right-to-left" evidence="5">
        <dbReference type="Rhea" id="RHEA:50590"/>
    </physiologicalReaction>
</comment>
<sequence length="74" mass="8262">MILQTLMHVYLNIRTAVLGKNGVPVAENFRMEAVTLPDKITDGQVQARTLYLSVDPYMVSEGTEAMSGDFLRMI</sequence>
<dbReference type="Gene3D" id="3.90.180.10">
    <property type="entry name" value="Medium-chain alcohol dehydrogenases, catalytic domain"/>
    <property type="match status" value="1"/>
</dbReference>
<evidence type="ECO:0000256" key="2">
    <source>
        <dbReference type="ARBA" id="ARBA00011981"/>
    </source>
</evidence>
<dbReference type="InterPro" id="IPR041694">
    <property type="entry name" value="ADH_N_2"/>
</dbReference>
<dbReference type="Pfam" id="PF16884">
    <property type="entry name" value="ADH_N_2"/>
    <property type="match status" value="1"/>
</dbReference>
<evidence type="ECO:0000256" key="1">
    <source>
        <dbReference type="ARBA" id="ARBA00010460"/>
    </source>
</evidence>
<reference evidence="8" key="2">
    <citation type="submission" date="2025-09" db="UniProtKB">
        <authorList>
            <consortium name="Ensembl"/>
        </authorList>
    </citation>
    <scope>IDENTIFICATION</scope>
</reference>
<evidence type="ECO:0000256" key="6">
    <source>
        <dbReference type="ARBA" id="ARBA00049070"/>
    </source>
</evidence>
<proteinExistence type="inferred from homology"/>
<evidence type="ECO:0000256" key="5">
    <source>
        <dbReference type="ARBA" id="ARBA00048290"/>
    </source>
</evidence>
<dbReference type="InterPro" id="IPR011032">
    <property type="entry name" value="GroES-like_sf"/>
</dbReference>
<reference evidence="8" key="1">
    <citation type="submission" date="2025-08" db="UniProtKB">
        <authorList>
            <consortium name="Ensembl"/>
        </authorList>
    </citation>
    <scope>IDENTIFICATION</scope>
</reference>